<evidence type="ECO:0000313" key="1">
    <source>
        <dbReference type="EMBL" id="HIS32051.1"/>
    </source>
</evidence>
<dbReference type="AlphaFoldDB" id="A0A9D1EUL4"/>
<proteinExistence type="predicted"/>
<accession>A0A9D1EUL4</accession>
<name>A0A9D1EUL4_9FIRM</name>
<protein>
    <submittedName>
        <fullName evidence="1">DUF3786 domain-containing protein</fullName>
    </submittedName>
</protein>
<reference evidence="1" key="2">
    <citation type="journal article" date="2021" name="PeerJ">
        <title>Extensive microbial diversity within the chicken gut microbiome revealed by metagenomics and culture.</title>
        <authorList>
            <person name="Gilroy R."/>
            <person name="Ravi A."/>
            <person name="Getino M."/>
            <person name="Pursley I."/>
            <person name="Horton D.L."/>
            <person name="Alikhan N.F."/>
            <person name="Baker D."/>
            <person name="Gharbi K."/>
            <person name="Hall N."/>
            <person name="Watson M."/>
            <person name="Adriaenssens E.M."/>
            <person name="Foster-Nyarko E."/>
            <person name="Jarju S."/>
            <person name="Secka A."/>
            <person name="Antonio M."/>
            <person name="Oren A."/>
            <person name="Chaudhuri R.R."/>
            <person name="La Ragione R."/>
            <person name="Hildebrand F."/>
            <person name="Pallen M.J."/>
        </authorList>
    </citation>
    <scope>NUCLEOTIDE SEQUENCE</scope>
    <source>
        <strain evidence="1">CHK190-19873</strain>
    </source>
</reference>
<dbReference type="Proteomes" id="UP000823935">
    <property type="component" value="Unassembled WGS sequence"/>
</dbReference>
<evidence type="ECO:0000313" key="2">
    <source>
        <dbReference type="Proteomes" id="UP000823935"/>
    </source>
</evidence>
<sequence>MLQERYEKYNLEMQPYHYYLAEYQKMDPRKIGRHLEIPFDENTGLFRVKFMEKNYTVSHPGLKIHCLDEADSQTVLCGDIHAKILLLRYYHETGQNVRDTAGNF</sequence>
<comment type="caution">
    <text evidence="1">The sequence shown here is derived from an EMBL/GenBank/DDBJ whole genome shotgun (WGS) entry which is preliminary data.</text>
</comment>
<dbReference type="EMBL" id="DVIQ01000067">
    <property type="protein sequence ID" value="HIS32051.1"/>
    <property type="molecule type" value="Genomic_DNA"/>
</dbReference>
<reference evidence="1" key="1">
    <citation type="submission" date="2020-10" db="EMBL/GenBank/DDBJ databases">
        <authorList>
            <person name="Gilroy R."/>
        </authorList>
    </citation>
    <scope>NUCLEOTIDE SEQUENCE</scope>
    <source>
        <strain evidence="1">CHK190-19873</strain>
    </source>
</reference>
<gene>
    <name evidence="1" type="ORF">IAB44_10975</name>
</gene>
<organism evidence="1 2">
    <name type="scientific">Candidatus Limivivens intestinipullorum</name>
    <dbReference type="NCBI Taxonomy" id="2840858"/>
    <lineage>
        <taxon>Bacteria</taxon>
        <taxon>Bacillati</taxon>
        <taxon>Bacillota</taxon>
        <taxon>Clostridia</taxon>
        <taxon>Lachnospirales</taxon>
        <taxon>Lachnospiraceae</taxon>
        <taxon>Lachnospiraceae incertae sedis</taxon>
        <taxon>Candidatus Limivivens</taxon>
    </lineage>
</organism>